<dbReference type="Pfam" id="PF09345">
    <property type="entry name" value="SiaC"/>
    <property type="match status" value="1"/>
</dbReference>
<dbReference type="InterPro" id="IPR018530">
    <property type="entry name" value="SiaC"/>
</dbReference>
<feature type="domain" description="SiaC family regulatory phosphoprotein" evidence="1">
    <location>
        <begin position="7"/>
        <end position="123"/>
    </location>
</feature>
<dbReference type="Proteomes" id="UP000636888">
    <property type="component" value="Unassembled WGS sequence"/>
</dbReference>
<keyword evidence="3" id="KW-1185">Reference proteome</keyword>
<evidence type="ECO:0000313" key="3">
    <source>
        <dbReference type="Proteomes" id="UP000636888"/>
    </source>
</evidence>
<sequence length="126" mass="14374">MLPFQDITQTVSTPEIRFDAARSCLCIAGESYPENSFDFYAPMLRWVKEVLTALAEFHLDVNVSYLNSSSTKCMLDLLDLLEEAHKKGTAVTVTWQYDRENPRSLDLAEEFKEEVTFPFAVVALNE</sequence>
<evidence type="ECO:0000259" key="1">
    <source>
        <dbReference type="Pfam" id="PF09345"/>
    </source>
</evidence>
<organism evidence="2 3">
    <name type="scientific">Geomesophilobacter sediminis</name>
    <dbReference type="NCBI Taxonomy" id="2798584"/>
    <lineage>
        <taxon>Bacteria</taxon>
        <taxon>Pseudomonadati</taxon>
        <taxon>Thermodesulfobacteriota</taxon>
        <taxon>Desulfuromonadia</taxon>
        <taxon>Geobacterales</taxon>
        <taxon>Geobacteraceae</taxon>
        <taxon>Geomesophilobacter</taxon>
    </lineage>
</organism>
<accession>A0A8J7LWZ3</accession>
<evidence type="ECO:0000313" key="2">
    <source>
        <dbReference type="EMBL" id="MBJ6726445.1"/>
    </source>
</evidence>
<name>A0A8J7LWZ3_9BACT</name>
<comment type="caution">
    <text evidence="2">The sequence shown here is derived from an EMBL/GenBank/DDBJ whole genome shotgun (WGS) entry which is preliminary data.</text>
</comment>
<reference evidence="2" key="1">
    <citation type="submission" date="2020-12" db="EMBL/GenBank/DDBJ databases">
        <title>Geomonas sp. Red875, isolated from river sediment.</title>
        <authorList>
            <person name="Xu Z."/>
            <person name="Zhang Z."/>
            <person name="Masuda Y."/>
            <person name="Itoh H."/>
            <person name="Senoo K."/>
        </authorList>
    </citation>
    <scope>NUCLEOTIDE SEQUENCE</scope>
    <source>
        <strain evidence="2">Red875</strain>
    </source>
</reference>
<proteinExistence type="predicted"/>
<dbReference type="RefSeq" id="WP_199385361.1">
    <property type="nucleotide sequence ID" value="NZ_JAEMHM010000014.1"/>
</dbReference>
<dbReference type="EMBL" id="JAEMHM010000014">
    <property type="protein sequence ID" value="MBJ6726445.1"/>
    <property type="molecule type" value="Genomic_DNA"/>
</dbReference>
<dbReference type="AlphaFoldDB" id="A0A8J7LWZ3"/>
<gene>
    <name evidence="2" type="ORF">JFN93_17175</name>
</gene>
<protein>
    <submittedName>
        <fullName evidence="2">DUF1987 domain-containing protein</fullName>
    </submittedName>
</protein>